<dbReference type="SUPFAM" id="SSF81822">
    <property type="entry name" value="RuBisCo LSMT C-terminal, substrate-binding domain"/>
    <property type="match status" value="1"/>
</dbReference>
<sequence length="478" mass="51647">MNYDRLLSSMAASGAWCSDSFTLQQVEGMGAGAVARRPIQAGTPLFHLPLSYLLTPWTSALGPALAADGGAQEWEELAEKGWAQLMLAMMYESSREQSRWAGYLATMPSEFGAPMWWSDDELGGLKGTDIEDRIGKASANDLYTSTLEPLMVAHPALFPPGSEHFSLHAFHVQGSRILSRSFTVPRTRAGGPPPGVDEDGDEEEEEEVAVMVPMADMLNAAYEMDNARLFADGGDDDEAEAEGLERAEFGEGYTMITTKDIVEGEQIYNTYASPPNSELLRKYGHVDDLPLPAHILALLAPEELGNHPRGNAGDDVEVPGDLVVAAAGGASTLAERVEWWLEEGQEDAFALSYPEDDEVLPPALVAFARLLSSDVEWARAKGKGKLPRPTLDATSAQIIGKAIAARKAKHVTTLEEDLATVAGPAGRARDAAVVRLGEKRVLGVIERLVATEGERLRKEEGGGKRKAVDEGRPSKRRR</sequence>
<feature type="region of interest" description="Disordered" evidence="4">
    <location>
        <begin position="455"/>
        <end position="478"/>
    </location>
</feature>
<name>A0AAD3TV08_9TREE</name>
<dbReference type="InterPro" id="IPR050600">
    <property type="entry name" value="SETD3_SETD6_MTase"/>
</dbReference>
<evidence type="ECO:0000313" key="7">
    <source>
        <dbReference type="Proteomes" id="UP001222932"/>
    </source>
</evidence>
<evidence type="ECO:0000259" key="5">
    <source>
        <dbReference type="PROSITE" id="PS50280"/>
    </source>
</evidence>
<dbReference type="SUPFAM" id="SSF82199">
    <property type="entry name" value="SET domain"/>
    <property type="match status" value="1"/>
</dbReference>
<feature type="domain" description="SET" evidence="5">
    <location>
        <begin position="19"/>
        <end position="272"/>
    </location>
</feature>
<dbReference type="Gene3D" id="3.90.1410.10">
    <property type="entry name" value="set domain protein methyltransferase, domain 1"/>
    <property type="match status" value="1"/>
</dbReference>
<dbReference type="InterPro" id="IPR036464">
    <property type="entry name" value="Rubisco_LSMT_subst-bd_sf"/>
</dbReference>
<feature type="region of interest" description="Disordered" evidence="4">
    <location>
        <begin position="184"/>
        <end position="204"/>
    </location>
</feature>
<evidence type="ECO:0000313" key="6">
    <source>
        <dbReference type="EMBL" id="GMK56965.1"/>
    </source>
</evidence>
<reference evidence="6" key="1">
    <citation type="journal article" date="2023" name="BMC Genomics">
        <title>Chromosome-level genome assemblies of Cutaneotrichosporon spp. (Trichosporonales, Basidiomycota) reveal imbalanced evolution between nucleotide sequences and chromosome synteny.</title>
        <authorList>
            <person name="Kobayashi Y."/>
            <person name="Kayamori A."/>
            <person name="Aoki K."/>
            <person name="Shiwa Y."/>
            <person name="Matsutani M."/>
            <person name="Fujita N."/>
            <person name="Sugita T."/>
            <person name="Iwasaki W."/>
            <person name="Tanaka N."/>
            <person name="Takashima M."/>
        </authorList>
    </citation>
    <scope>NUCLEOTIDE SEQUENCE</scope>
    <source>
        <strain evidence="6">HIS016</strain>
    </source>
</reference>
<keyword evidence="7" id="KW-1185">Reference proteome</keyword>
<evidence type="ECO:0000256" key="1">
    <source>
        <dbReference type="ARBA" id="ARBA00022603"/>
    </source>
</evidence>
<dbReference type="Proteomes" id="UP001222932">
    <property type="component" value="Unassembled WGS sequence"/>
</dbReference>
<dbReference type="PROSITE" id="PS50280">
    <property type="entry name" value="SET"/>
    <property type="match status" value="1"/>
</dbReference>
<dbReference type="EMBL" id="BTCM01000003">
    <property type="protein sequence ID" value="GMK56965.1"/>
    <property type="molecule type" value="Genomic_DNA"/>
</dbReference>
<dbReference type="AlphaFoldDB" id="A0AAD3TV08"/>
<dbReference type="InterPro" id="IPR001214">
    <property type="entry name" value="SET_dom"/>
</dbReference>
<dbReference type="PANTHER" id="PTHR13271:SF34">
    <property type="entry name" value="N-LYSINE METHYLTRANSFERASE SETD6"/>
    <property type="match status" value="1"/>
</dbReference>
<dbReference type="PANTHER" id="PTHR13271">
    <property type="entry name" value="UNCHARACTERIZED PUTATIVE METHYLTRANSFERASE"/>
    <property type="match status" value="1"/>
</dbReference>
<evidence type="ECO:0000256" key="2">
    <source>
        <dbReference type="ARBA" id="ARBA00022679"/>
    </source>
</evidence>
<comment type="caution">
    <text evidence="6">The sequence shown here is derived from an EMBL/GenBank/DDBJ whole genome shotgun (WGS) entry which is preliminary data.</text>
</comment>
<accession>A0AAD3TV08</accession>
<proteinExistence type="predicted"/>
<keyword evidence="2" id="KW-0808">Transferase</keyword>
<dbReference type="GO" id="GO:0005634">
    <property type="term" value="C:nucleus"/>
    <property type="evidence" value="ECO:0007669"/>
    <property type="project" value="TreeGrafter"/>
</dbReference>
<gene>
    <name evidence="6" type="primary">RMS1</name>
    <name evidence="6" type="ORF">CspeluHIS016_0308050</name>
</gene>
<keyword evidence="1" id="KW-0489">Methyltransferase</keyword>
<dbReference type="InterPro" id="IPR046341">
    <property type="entry name" value="SET_dom_sf"/>
</dbReference>
<dbReference type="Gene3D" id="3.90.1420.10">
    <property type="entry name" value="Rubisco LSMT, substrate-binding domain"/>
    <property type="match status" value="1"/>
</dbReference>
<reference evidence="6" key="2">
    <citation type="submission" date="2023-06" db="EMBL/GenBank/DDBJ databases">
        <authorList>
            <person name="Kobayashi Y."/>
            <person name="Kayamori A."/>
            <person name="Aoki K."/>
            <person name="Shiwa Y."/>
            <person name="Fujita N."/>
            <person name="Sugita T."/>
            <person name="Iwasaki W."/>
            <person name="Tanaka N."/>
            <person name="Takashima M."/>
        </authorList>
    </citation>
    <scope>NUCLEOTIDE SEQUENCE</scope>
    <source>
        <strain evidence="6">HIS016</strain>
    </source>
</reference>
<organism evidence="6 7">
    <name type="scientific">Cutaneotrichosporon spelunceum</name>
    <dbReference type="NCBI Taxonomy" id="1672016"/>
    <lineage>
        <taxon>Eukaryota</taxon>
        <taxon>Fungi</taxon>
        <taxon>Dikarya</taxon>
        <taxon>Basidiomycota</taxon>
        <taxon>Agaricomycotina</taxon>
        <taxon>Tremellomycetes</taxon>
        <taxon>Trichosporonales</taxon>
        <taxon>Trichosporonaceae</taxon>
        <taxon>Cutaneotrichosporon</taxon>
    </lineage>
</organism>
<evidence type="ECO:0000256" key="3">
    <source>
        <dbReference type="ARBA" id="ARBA00022691"/>
    </source>
</evidence>
<protein>
    <recommendedName>
        <fullName evidence="5">SET domain-containing protein</fullName>
    </recommendedName>
</protein>
<evidence type="ECO:0000256" key="4">
    <source>
        <dbReference type="SAM" id="MobiDB-lite"/>
    </source>
</evidence>
<keyword evidence="3" id="KW-0949">S-adenosyl-L-methionine</keyword>
<dbReference type="GO" id="GO:0032259">
    <property type="term" value="P:methylation"/>
    <property type="evidence" value="ECO:0007669"/>
    <property type="project" value="UniProtKB-KW"/>
</dbReference>
<dbReference type="GO" id="GO:0016279">
    <property type="term" value="F:protein-lysine N-methyltransferase activity"/>
    <property type="evidence" value="ECO:0007669"/>
    <property type="project" value="UniProtKB-ARBA"/>
</dbReference>